<protein>
    <submittedName>
        <fullName evidence="3">Uncharacterized protein</fullName>
    </submittedName>
</protein>
<evidence type="ECO:0000313" key="4">
    <source>
        <dbReference type="Proteomes" id="UP000311382"/>
    </source>
</evidence>
<feature type="region of interest" description="Disordered" evidence="1">
    <location>
        <begin position="285"/>
        <end position="308"/>
    </location>
</feature>
<keyword evidence="2" id="KW-0812">Transmembrane</keyword>
<feature type="compositionally biased region" description="Basic and acidic residues" evidence="1">
    <location>
        <begin position="55"/>
        <end position="71"/>
    </location>
</feature>
<evidence type="ECO:0000256" key="1">
    <source>
        <dbReference type="SAM" id="MobiDB-lite"/>
    </source>
</evidence>
<dbReference type="EMBL" id="SOZI01000063">
    <property type="protein sequence ID" value="TNY20576.1"/>
    <property type="molecule type" value="Genomic_DNA"/>
</dbReference>
<gene>
    <name evidence="3" type="ORF">DMC30DRAFT_246099</name>
</gene>
<accession>A0A5C5FWE5</accession>
<dbReference type="OrthoDB" id="10649641at2759"/>
<keyword evidence="2" id="KW-0472">Membrane</keyword>
<feature type="compositionally biased region" description="Low complexity" evidence="1">
    <location>
        <begin position="9"/>
        <end position="42"/>
    </location>
</feature>
<feature type="region of interest" description="Disordered" evidence="1">
    <location>
        <begin position="198"/>
        <end position="234"/>
    </location>
</feature>
<feature type="compositionally biased region" description="Gly residues" evidence="1">
    <location>
        <begin position="81"/>
        <end position="100"/>
    </location>
</feature>
<feature type="transmembrane region" description="Helical" evidence="2">
    <location>
        <begin position="112"/>
        <end position="132"/>
    </location>
</feature>
<feature type="compositionally biased region" description="Basic residues" evidence="1">
    <location>
        <begin position="213"/>
        <end position="234"/>
    </location>
</feature>
<reference evidence="3 4" key="1">
    <citation type="submission" date="2019-03" db="EMBL/GenBank/DDBJ databases">
        <title>Rhodosporidium diobovatum UCD-FST 08-225 genome sequencing, assembly, and annotation.</title>
        <authorList>
            <person name="Fakankun I.U."/>
            <person name="Fristensky B."/>
            <person name="Levin D.B."/>
        </authorList>
    </citation>
    <scope>NUCLEOTIDE SEQUENCE [LARGE SCALE GENOMIC DNA]</scope>
    <source>
        <strain evidence="3 4">UCD-FST 08-225</strain>
    </source>
</reference>
<organism evidence="3 4">
    <name type="scientific">Rhodotorula diobovata</name>
    <dbReference type="NCBI Taxonomy" id="5288"/>
    <lineage>
        <taxon>Eukaryota</taxon>
        <taxon>Fungi</taxon>
        <taxon>Dikarya</taxon>
        <taxon>Basidiomycota</taxon>
        <taxon>Pucciniomycotina</taxon>
        <taxon>Microbotryomycetes</taxon>
        <taxon>Sporidiobolales</taxon>
        <taxon>Sporidiobolaceae</taxon>
        <taxon>Rhodotorula</taxon>
    </lineage>
</organism>
<sequence>MSTARQRRTPAPSAPARTRSSSSPSSSSSSSSSSSESDAPAPLLARRPTQGTSRRAGEVRVAAEGRTEWVMRSRGKRRGGGQDSGSGSGSDDGGGGGGSKGKPHLSKKTKTTVTLVLVVLLLAGGGFVAWKWGNELYTDAHDFMIFPPVKTPVDVTEAIMSVVGVATSKVVGAFNTATAGTSAAALRCRLHTGLTPCSRSGRRGTGDCDGGRRGRCRDGRRRSQGRGKGRHRQDWRHLWLTRPGRRIEGGAGSIERGREARGATDYVHQVRQALFTCAPLQAWTRSASRRPPSPAKVPPVRHTLTSSHPLSVPSAAYRALVRSCALTATSTWLSRR</sequence>
<feature type="region of interest" description="Disordered" evidence="1">
    <location>
        <begin position="1"/>
        <end position="108"/>
    </location>
</feature>
<comment type="caution">
    <text evidence="3">The sequence shown here is derived from an EMBL/GenBank/DDBJ whole genome shotgun (WGS) entry which is preliminary data.</text>
</comment>
<evidence type="ECO:0000313" key="3">
    <source>
        <dbReference type="EMBL" id="TNY20576.1"/>
    </source>
</evidence>
<keyword evidence="4" id="KW-1185">Reference proteome</keyword>
<dbReference type="Proteomes" id="UP000311382">
    <property type="component" value="Unassembled WGS sequence"/>
</dbReference>
<keyword evidence="2" id="KW-1133">Transmembrane helix</keyword>
<name>A0A5C5FWE5_9BASI</name>
<proteinExistence type="predicted"/>
<evidence type="ECO:0000256" key="2">
    <source>
        <dbReference type="SAM" id="Phobius"/>
    </source>
</evidence>
<dbReference type="AlphaFoldDB" id="A0A5C5FWE5"/>